<organism evidence="1 2">
    <name type="scientific">Pararhodospirillum photometricum DSM 122</name>
    <dbReference type="NCBI Taxonomy" id="1150469"/>
    <lineage>
        <taxon>Bacteria</taxon>
        <taxon>Pseudomonadati</taxon>
        <taxon>Pseudomonadota</taxon>
        <taxon>Alphaproteobacteria</taxon>
        <taxon>Rhodospirillales</taxon>
        <taxon>Rhodospirillaceae</taxon>
        <taxon>Pararhodospirillum</taxon>
    </lineage>
</organism>
<dbReference type="EMBL" id="HE663493">
    <property type="protein sequence ID" value="CCG06615.1"/>
    <property type="molecule type" value="Genomic_DNA"/>
</dbReference>
<name>H6SIE0_PARPM</name>
<proteinExistence type="predicted"/>
<dbReference type="Proteomes" id="UP000033220">
    <property type="component" value="Chromosome DSM 122"/>
</dbReference>
<accession>H6SIE0</accession>
<evidence type="ECO:0000313" key="2">
    <source>
        <dbReference type="Proteomes" id="UP000033220"/>
    </source>
</evidence>
<dbReference type="SUPFAM" id="SSF53448">
    <property type="entry name" value="Nucleotide-diphospho-sugar transferases"/>
    <property type="match status" value="1"/>
</dbReference>
<dbReference type="eggNOG" id="COG1215">
    <property type="taxonomic scope" value="Bacteria"/>
</dbReference>
<gene>
    <name evidence="1" type="ORF">RSPPHO_03276</name>
</gene>
<keyword evidence="2" id="KW-1185">Reference proteome</keyword>
<dbReference type="Gene3D" id="3.90.550.10">
    <property type="entry name" value="Spore Coat Polysaccharide Biosynthesis Protein SpsA, Chain A"/>
    <property type="match status" value="1"/>
</dbReference>
<keyword evidence="1" id="KW-0808">Transferase</keyword>
<feature type="non-terminal residue" evidence="1">
    <location>
        <position position="1"/>
    </location>
</feature>
<dbReference type="InterPro" id="IPR029044">
    <property type="entry name" value="Nucleotide-diphossugar_trans"/>
</dbReference>
<dbReference type="HOGENOM" id="CLU_1357248_0_0_5"/>
<reference evidence="1 2" key="1">
    <citation type="submission" date="2012-02" db="EMBL/GenBank/DDBJ databases">
        <title>Shotgun genome sequence of Phaeospirillum photometricum DSM 122.</title>
        <authorList>
            <person name="Duquesne K."/>
            <person name="Sturgis J."/>
        </authorList>
    </citation>
    <scope>NUCLEOTIDE SEQUENCE [LARGE SCALE GENOMIC DNA]</scope>
    <source>
        <strain evidence="2">DSM122</strain>
    </source>
</reference>
<dbReference type="KEGG" id="rpm:RSPPHO_03276"/>
<sequence length="202" mass="22736">VPTCTNGVTALLDHDDQLTPDALFEIALAVLNHAPDAVYSDEDKMSVEGRLFDATFKPDWSPEFLTSTMYIGHLTAYRTAIVRKIGGFRSDFDGTQDYDLALRVAQVTNRFIHIPKILYHWVAIPGSTADVLSAKSYAIERQKKAITEFVEKNAKTSFEVMPHYSTGNWRVVYSPPSPPLLSVLSYQVLDVWEISSDFKLIF</sequence>
<dbReference type="GO" id="GO:0016740">
    <property type="term" value="F:transferase activity"/>
    <property type="evidence" value="ECO:0007669"/>
    <property type="project" value="UniProtKB-KW"/>
</dbReference>
<dbReference type="STRING" id="1150469.RSPPHO_03276"/>
<dbReference type="AlphaFoldDB" id="H6SIE0"/>
<protein>
    <submittedName>
        <fullName evidence="1">Putative glycosyl transferase (Glycosyl transferase family 2)</fullName>
    </submittedName>
</protein>
<evidence type="ECO:0000313" key="1">
    <source>
        <dbReference type="EMBL" id="CCG06615.1"/>
    </source>
</evidence>